<evidence type="ECO:0000313" key="2">
    <source>
        <dbReference type="Proteomes" id="UP001500301"/>
    </source>
</evidence>
<dbReference type="EMBL" id="BAABBB010000009">
    <property type="protein sequence ID" value="GAA3531584.1"/>
    <property type="molecule type" value="Genomic_DNA"/>
</dbReference>
<gene>
    <name evidence="1" type="ORF">GCM10022263_20250</name>
</gene>
<evidence type="ECO:0000313" key="1">
    <source>
        <dbReference type="EMBL" id="GAA3531584.1"/>
    </source>
</evidence>
<sequence>MGSLAERNGYDVGLHLLDRQVIGADDRLIGKVDDIELVIDDDGALVPTALLMGLPALLPRFGPRLGGALARAHRLVREAAADQDLPLVVDFDLVEDVSSDVRLSEPGHGLLHRMAHDRAADPRRCRVGDLLGIPVRCPDLPRRSKVLDLRMVGSPDGPGEHRVESLIVGPGRPGALFGYDRRSEPGPLAVAAVVHWLHRHARIVELGEGVEIDHEAGEVRIVAGTSLAPLRG</sequence>
<accession>A0ABP6VBD2</accession>
<reference evidence="2" key="1">
    <citation type="journal article" date="2019" name="Int. J. Syst. Evol. Microbiol.">
        <title>The Global Catalogue of Microorganisms (GCM) 10K type strain sequencing project: providing services to taxonomists for standard genome sequencing and annotation.</title>
        <authorList>
            <consortium name="The Broad Institute Genomics Platform"/>
            <consortium name="The Broad Institute Genome Sequencing Center for Infectious Disease"/>
            <person name="Wu L."/>
            <person name="Ma J."/>
        </authorList>
    </citation>
    <scope>NUCLEOTIDE SEQUENCE [LARGE SCALE GENOMIC DNA]</scope>
    <source>
        <strain evidence="2">JCM 17460</strain>
    </source>
</reference>
<dbReference type="RefSeq" id="WP_218232870.1">
    <property type="nucleotide sequence ID" value="NZ_BAABBB010000009.1"/>
</dbReference>
<keyword evidence="2" id="KW-1185">Reference proteome</keyword>
<proteinExistence type="predicted"/>
<comment type="caution">
    <text evidence="1">The sequence shown here is derived from an EMBL/GenBank/DDBJ whole genome shotgun (WGS) entry which is preliminary data.</text>
</comment>
<organism evidence="1 2">
    <name type="scientific">Nocardioides daeguensis</name>
    <dbReference type="NCBI Taxonomy" id="908359"/>
    <lineage>
        <taxon>Bacteria</taxon>
        <taxon>Bacillati</taxon>
        <taxon>Actinomycetota</taxon>
        <taxon>Actinomycetes</taxon>
        <taxon>Propionibacteriales</taxon>
        <taxon>Nocardioidaceae</taxon>
        <taxon>Nocardioides</taxon>
    </lineage>
</organism>
<name>A0ABP6VBD2_9ACTN</name>
<protein>
    <recommendedName>
        <fullName evidence="3">PRC-barrel domain containing protein</fullName>
    </recommendedName>
</protein>
<evidence type="ECO:0008006" key="3">
    <source>
        <dbReference type="Google" id="ProtNLM"/>
    </source>
</evidence>
<dbReference type="Proteomes" id="UP001500301">
    <property type="component" value="Unassembled WGS sequence"/>
</dbReference>